<gene>
    <name evidence="2" type="ORF">BgAZ_104380</name>
</gene>
<dbReference type="EMBL" id="JAVEPI010000001">
    <property type="protein sequence ID" value="KAK1444532.1"/>
    <property type="molecule type" value="Genomic_DNA"/>
</dbReference>
<evidence type="ECO:0000313" key="3">
    <source>
        <dbReference type="Proteomes" id="UP001230268"/>
    </source>
</evidence>
<feature type="chain" id="PRO_5042040905" evidence="1">
    <location>
        <begin position="24"/>
        <end position="101"/>
    </location>
</feature>
<comment type="caution">
    <text evidence="2">The sequence shown here is derived from an EMBL/GenBank/DDBJ whole genome shotgun (WGS) entry which is preliminary data.</text>
</comment>
<accession>A0AAD8PFX5</accession>
<dbReference type="Proteomes" id="UP001230268">
    <property type="component" value="Unassembled WGS sequence"/>
</dbReference>
<evidence type="ECO:0000313" key="2">
    <source>
        <dbReference type="EMBL" id="KAK1444532.1"/>
    </source>
</evidence>
<organism evidence="2 3">
    <name type="scientific">Babesia gibsoni</name>
    <dbReference type="NCBI Taxonomy" id="33632"/>
    <lineage>
        <taxon>Eukaryota</taxon>
        <taxon>Sar</taxon>
        <taxon>Alveolata</taxon>
        <taxon>Apicomplexa</taxon>
        <taxon>Aconoidasida</taxon>
        <taxon>Piroplasmida</taxon>
        <taxon>Babesiidae</taxon>
        <taxon>Babesia</taxon>
    </lineage>
</organism>
<protein>
    <submittedName>
        <fullName evidence="2">Uncharacterized protein</fullName>
    </submittedName>
</protein>
<dbReference type="AlphaFoldDB" id="A0AAD8PFX5"/>
<reference evidence="2" key="1">
    <citation type="submission" date="2023-08" db="EMBL/GenBank/DDBJ databases">
        <title>Draft sequence of the Babesia gibsoni genome.</title>
        <authorList>
            <person name="Yamagishi J.Y."/>
            <person name="Xuan X.X."/>
        </authorList>
    </citation>
    <scope>NUCLEOTIDE SEQUENCE</scope>
    <source>
        <strain evidence="2">Azabu</strain>
    </source>
</reference>
<keyword evidence="1" id="KW-0732">Signal</keyword>
<name>A0AAD8PFX5_BABGI</name>
<proteinExistence type="predicted"/>
<evidence type="ECO:0000256" key="1">
    <source>
        <dbReference type="SAM" id="SignalP"/>
    </source>
</evidence>
<keyword evidence="3" id="KW-1185">Reference proteome</keyword>
<sequence length="101" mass="11214">MKTFRNIIAALIMLASFGYVCNAQPSVSDPLTYSTLIYGCETHCKKMFPTINTAPDETSSTEAPNNYQDNLKLFACLDACRMAAVVYPKTEAEIHKFTYSA</sequence>
<feature type="signal peptide" evidence="1">
    <location>
        <begin position="1"/>
        <end position="23"/>
    </location>
</feature>